<dbReference type="Proteomes" id="UP000316855">
    <property type="component" value="Chromosome"/>
</dbReference>
<dbReference type="KEGG" id="gax:Pan161_39140"/>
<dbReference type="RefSeq" id="WP_145229764.1">
    <property type="nucleotide sequence ID" value="NZ_CP036343.1"/>
</dbReference>
<keyword evidence="2" id="KW-1185">Reference proteome</keyword>
<name>A0A517VH17_9PLAN</name>
<dbReference type="AlphaFoldDB" id="A0A517VH17"/>
<gene>
    <name evidence="1" type="ORF">Pan161_39140</name>
</gene>
<evidence type="ECO:0000313" key="2">
    <source>
        <dbReference type="Proteomes" id="UP000316855"/>
    </source>
</evidence>
<dbReference type="OrthoDB" id="9802600at2"/>
<evidence type="ECO:0000313" key="1">
    <source>
        <dbReference type="EMBL" id="QDT92247.1"/>
    </source>
</evidence>
<accession>A0A517VH17</accession>
<organism evidence="1 2">
    <name type="scientific">Gimesia algae</name>
    <dbReference type="NCBI Taxonomy" id="2527971"/>
    <lineage>
        <taxon>Bacteria</taxon>
        <taxon>Pseudomonadati</taxon>
        <taxon>Planctomycetota</taxon>
        <taxon>Planctomycetia</taxon>
        <taxon>Planctomycetales</taxon>
        <taxon>Planctomycetaceae</taxon>
        <taxon>Gimesia</taxon>
    </lineage>
</organism>
<reference evidence="1 2" key="1">
    <citation type="submission" date="2019-02" db="EMBL/GenBank/DDBJ databases">
        <title>Deep-cultivation of Planctomycetes and their phenomic and genomic characterization uncovers novel biology.</title>
        <authorList>
            <person name="Wiegand S."/>
            <person name="Jogler M."/>
            <person name="Boedeker C."/>
            <person name="Pinto D."/>
            <person name="Vollmers J."/>
            <person name="Rivas-Marin E."/>
            <person name="Kohn T."/>
            <person name="Peeters S.H."/>
            <person name="Heuer A."/>
            <person name="Rast P."/>
            <person name="Oberbeckmann S."/>
            <person name="Bunk B."/>
            <person name="Jeske O."/>
            <person name="Meyerdierks A."/>
            <person name="Storesund J.E."/>
            <person name="Kallscheuer N."/>
            <person name="Luecker S."/>
            <person name="Lage O.M."/>
            <person name="Pohl T."/>
            <person name="Merkel B.J."/>
            <person name="Hornburger P."/>
            <person name="Mueller R.-W."/>
            <person name="Bruemmer F."/>
            <person name="Labrenz M."/>
            <person name="Spormann A.M."/>
            <person name="Op den Camp H."/>
            <person name="Overmann J."/>
            <person name="Amann R."/>
            <person name="Jetten M.S.M."/>
            <person name="Mascher T."/>
            <person name="Medema M.H."/>
            <person name="Devos D.P."/>
            <person name="Kaster A.-K."/>
            <person name="Ovreas L."/>
            <person name="Rohde M."/>
            <person name="Galperin M.Y."/>
            <person name="Jogler C."/>
        </authorList>
    </citation>
    <scope>NUCLEOTIDE SEQUENCE [LARGE SCALE GENOMIC DNA]</scope>
    <source>
        <strain evidence="1 2">Pan161</strain>
    </source>
</reference>
<proteinExistence type="predicted"/>
<protein>
    <submittedName>
        <fullName evidence="1">Uncharacterized protein</fullName>
    </submittedName>
</protein>
<sequence>MLLQKISLSRMTFYFVLVLFVVTPLSAAEKSTESRDYERWIWTELIAFDNQQDDYGVQQYLDKAGFTPTSICLLIGSPDFVLSHPGLKQDFPLYPEYCSREGHEFNRERKRQDWTSFQLRALIKNLQKQGVQVFLSTFAKYTRDRTHREWISDHLEVLHVWKGYGKVWGLNCLARLNDGSYFEDYFASQMVKTLTDYGFDGWHGADGFGPLSGNIHLTSYSDDMIEQFQKASGLELPAVVTQECGYNADKLTARGDWILNHKRAEWSEFYADRWARFWSTMVDALHARQKQAVINSAWGRAPFESLYRYGVDYQRIAQTGVDGVIVETVAASLAMDPRLSAVDRHDDFLSMLMLMRAALPDTRLINLQTVHDVVEQWDAIHHHPTVLEREIQALANVFHIMPDGSLKPSSDGFLICLGDGLSREEWLWLQERWDLAFTQPPLQTDGVTVVWSDAAYRAQMADFIKTRSWNTHHLVAELMGAGATLQTTINVKSLSKAKGAILVPNPHLLPAEELAGVMQYQGGPIVLIGRKVASLPAADFEFSDVYPPDELWCGVYGISSETEITAVEIIKDGEETPLGDLASLTAPRSYWTHLTYRKVSPSFLKACAETLQQVSQAITVTSDQGAVALMPVKQADGRIRMAIKNRSLSYARPEIDVGKPVKSVKVLTDFPSVAIHPQGSKFSVRVPGRGIIVVEIELEEMKTAPVSTKGQK</sequence>
<dbReference type="EMBL" id="CP036343">
    <property type="protein sequence ID" value="QDT92247.1"/>
    <property type="molecule type" value="Genomic_DNA"/>
</dbReference>